<proteinExistence type="predicted"/>
<accession>A0A1G2CG52</accession>
<dbReference type="STRING" id="1798650.A2945_03385"/>
<sequence>MGVKIINKFRSAKIHIFLFALLGLSIFLILNAVFTAVEATNDNKLHFKVVDANGEEVGFPLMPNLLMKRFGDDWVAIPFKPNPGFADQIDSAGISAFASSEAPIGAILFTSSDCTGTGYWSVEFEPQLTVVSNNVLQYGGGSTQQITVLSYSSDFSPPIEPENCQSNIESMAYVQEHTTFDLSALNLVLPFKVVRE</sequence>
<dbReference type="AlphaFoldDB" id="A0A1G2CG52"/>
<gene>
    <name evidence="1" type="ORF">A2945_03385</name>
</gene>
<reference evidence="1 2" key="1">
    <citation type="journal article" date="2016" name="Nat. Commun.">
        <title>Thousands of microbial genomes shed light on interconnected biogeochemical processes in an aquifer system.</title>
        <authorList>
            <person name="Anantharaman K."/>
            <person name="Brown C.T."/>
            <person name="Hug L.A."/>
            <person name="Sharon I."/>
            <person name="Castelle C.J."/>
            <person name="Probst A.J."/>
            <person name="Thomas B.C."/>
            <person name="Singh A."/>
            <person name="Wilkins M.J."/>
            <person name="Karaoz U."/>
            <person name="Brodie E.L."/>
            <person name="Williams K.H."/>
            <person name="Hubbard S.S."/>
            <person name="Banfield J.F."/>
        </authorList>
    </citation>
    <scope>NUCLEOTIDE SEQUENCE [LARGE SCALE GENOMIC DNA]</scope>
</reference>
<dbReference type="EMBL" id="MHLA01000001">
    <property type="protein sequence ID" value="OGZ00365.1"/>
    <property type="molecule type" value="Genomic_DNA"/>
</dbReference>
<organism evidence="1 2">
    <name type="scientific">Candidatus Liptonbacteria bacterium RIFCSPLOWO2_01_FULL_52_25</name>
    <dbReference type="NCBI Taxonomy" id="1798650"/>
    <lineage>
        <taxon>Bacteria</taxon>
        <taxon>Candidatus Liptoniibacteriota</taxon>
    </lineage>
</organism>
<comment type="caution">
    <text evidence="1">The sequence shown here is derived from an EMBL/GenBank/DDBJ whole genome shotgun (WGS) entry which is preliminary data.</text>
</comment>
<name>A0A1G2CG52_9BACT</name>
<evidence type="ECO:0000313" key="2">
    <source>
        <dbReference type="Proteomes" id="UP000178880"/>
    </source>
</evidence>
<protein>
    <submittedName>
        <fullName evidence="1">Uncharacterized protein</fullName>
    </submittedName>
</protein>
<dbReference type="Proteomes" id="UP000178880">
    <property type="component" value="Unassembled WGS sequence"/>
</dbReference>
<evidence type="ECO:0000313" key="1">
    <source>
        <dbReference type="EMBL" id="OGZ00365.1"/>
    </source>
</evidence>